<dbReference type="GO" id="GO:0006260">
    <property type="term" value="P:DNA replication"/>
    <property type="evidence" value="ECO:0007669"/>
    <property type="project" value="UniProtKB-KW"/>
</dbReference>
<keyword evidence="4" id="KW-0540">Nuclease</keyword>
<dbReference type="STRING" id="1030841.HMPREF9370_1014"/>
<comment type="similarity">
    <text evidence="2">Belongs to the phage GPA family.</text>
</comment>
<evidence type="ECO:0000313" key="8">
    <source>
        <dbReference type="EMBL" id="EGZ47767.1"/>
    </source>
</evidence>
<evidence type="ECO:0000256" key="1">
    <source>
        <dbReference type="ARBA" id="ARBA00003293"/>
    </source>
</evidence>
<evidence type="ECO:0000256" key="6">
    <source>
        <dbReference type="ARBA" id="ARBA00022801"/>
    </source>
</evidence>
<dbReference type="HOGENOM" id="CLU_013772_4_0_4"/>
<dbReference type="PATRIC" id="fig|1030841.3.peg.992"/>
<comment type="caution">
    <text evidence="8">The sequence shown here is derived from an EMBL/GenBank/DDBJ whole genome shotgun (WGS) entry which is preliminary data.</text>
</comment>
<keyword evidence="3" id="KW-0235">DNA replication</keyword>
<dbReference type="Pfam" id="PF05840">
    <property type="entry name" value="Phage_GPA"/>
    <property type="match status" value="1"/>
</dbReference>
<comment type="function">
    <text evidence="1">Possible endonuclease which induces a single-strand cut and initiates DNA replication.</text>
</comment>
<dbReference type="AlphaFoldDB" id="G4CPK4"/>
<evidence type="ECO:0000256" key="3">
    <source>
        <dbReference type="ARBA" id="ARBA00022705"/>
    </source>
</evidence>
<keyword evidence="5" id="KW-0255">Endonuclease</keyword>
<proteinExistence type="inferred from homology"/>
<keyword evidence="9" id="KW-1185">Reference proteome</keyword>
<evidence type="ECO:0000256" key="2">
    <source>
        <dbReference type="ARBA" id="ARBA00009260"/>
    </source>
</evidence>
<dbReference type="Proteomes" id="UP000005336">
    <property type="component" value="Unassembled WGS sequence"/>
</dbReference>
<accession>G4CPK4</accession>
<evidence type="ECO:0000256" key="5">
    <source>
        <dbReference type="ARBA" id="ARBA00022759"/>
    </source>
</evidence>
<dbReference type="EMBL" id="AGAZ01000038">
    <property type="protein sequence ID" value="EGZ47767.1"/>
    <property type="molecule type" value="Genomic_DNA"/>
</dbReference>
<gene>
    <name evidence="8" type="ORF">HMPREF9370_1014</name>
</gene>
<dbReference type="OrthoDB" id="5568266at2"/>
<evidence type="ECO:0000313" key="9">
    <source>
        <dbReference type="Proteomes" id="UP000005336"/>
    </source>
</evidence>
<feature type="domain" description="Replication gene A protein-like" evidence="7">
    <location>
        <begin position="158"/>
        <end position="400"/>
    </location>
</feature>
<dbReference type="GO" id="GO:0004519">
    <property type="term" value="F:endonuclease activity"/>
    <property type="evidence" value="ECO:0007669"/>
    <property type="project" value="UniProtKB-KW"/>
</dbReference>
<sequence>MNFEYIKRFEEPTKSARELIDLLPKTIGSRVRKRWLEMANQAPAVNGLGVTVPPHWRSSDADLYVVEVVRPFRKKWTMPLDSSATDEEVCAEAKKLAEENRQFWNEVMAKVQYLKQLLRGQDELETALHVDGLMMAKLRQMAEKSAARGVPVDDLLADKQVRVKAIAARLCDEQFCRRRLRRVFGRVREEILRNHFLEVSNRRGLYVSHEALLARKNQRARNAAVLEAVLMINELAQEFKLAELMEKSNANPAIRRAELMVRIAGFEQIAKDLGHVGEFITLTCPSAYHAVHYKSGVKNDKFNDTTPREAAQYLNRVWARIRAQLAKEEIKIYGFRVAEPHHDGTPHWHGLFFMQKDKVQRFRQIVAMHGCRQDAKELGLKYFKTAAARRAAAKRIQDKQKAWMLPRGMKPQTLAEIEKDLALEAEFWGNADFWRLRKAAPRVEFVHINWKRGSAAGYIAKYIAKNIDGKNVHDESIGADYEALELDSAAVTAERVDAWAAVWGIRQFQQIGGPSVTVWRELRRLEISDDEDEGELMRAAEAADKGDWAKFVMVMGGVDCRRDVRPVALYKEDFGEMNRYGEPCAPVVRGVVERSTGVFKIGHVHDWVVKKCGEAAAWTCVNNCNNSKFSETKPLSDKALNGFEGAYDFEAAEIREWLRQKGENPHVDIEPYRVIFRQQRHIDAAEADAIRLPESVVADILESAQIGAQVLRRKSDNLCTMRDYMAAIAKLMPKKRGIAPKREKLDLSDCKVSKKPSRVWNEPVAVTPEALIKRSKDLRMKMRAAMEQDAAKLADAMQ</sequence>
<keyword evidence="6" id="KW-0378">Hydrolase</keyword>
<reference evidence="8 9" key="1">
    <citation type="submission" date="2011-06" db="EMBL/GenBank/DDBJ databases">
        <authorList>
            <person name="Muzny D."/>
            <person name="Qin X."/>
            <person name="Deng J."/>
            <person name="Jiang H."/>
            <person name="Liu Y."/>
            <person name="Qu J."/>
            <person name="Song X.-Z."/>
            <person name="Zhang L."/>
            <person name="Thornton R."/>
            <person name="Coyle M."/>
            <person name="Francisco L."/>
            <person name="Jackson L."/>
            <person name="Javaid M."/>
            <person name="Korchina V."/>
            <person name="Kovar C."/>
            <person name="Mata R."/>
            <person name="Mathew T."/>
            <person name="Ngo R."/>
            <person name="Nguyen L."/>
            <person name="Nguyen N."/>
            <person name="Okwuonu G."/>
            <person name="Ongeri F."/>
            <person name="Pham C."/>
            <person name="Simmons D."/>
            <person name="Wilczek-Boney K."/>
            <person name="Hale W."/>
            <person name="Jakkamsetti A."/>
            <person name="Pham P."/>
            <person name="Ruth R."/>
            <person name="San Lucas F."/>
            <person name="Warren J."/>
            <person name="Zhang J."/>
            <person name="Zhao Z."/>
            <person name="Zhou C."/>
            <person name="Zhu D."/>
            <person name="Lee S."/>
            <person name="Bess C."/>
            <person name="Blankenburg K."/>
            <person name="Forbes L."/>
            <person name="Fu Q."/>
            <person name="Gubbala S."/>
            <person name="Hirani K."/>
            <person name="Jayaseelan J.C."/>
            <person name="Lara F."/>
            <person name="Munidasa M."/>
            <person name="Palculict T."/>
            <person name="Patil S."/>
            <person name="Pu L.-L."/>
            <person name="Saada N."/>
            <person name="Tang L."/>
            <person name="Weissenberger G."/>
            <person name="Zhu Y."/>
            <person name="Hemphill L."/>
            <person name="Shang Y."/>
            <person name="Youmans B."/>
            <person name="Ayvaz T."/>
            <person name="Ross M."/>
            <person name="Santibanez J."/>
            <person name="Aqrawi P."/>
            <person name="Gross S."/>
            <person name="Joshi V."/>
            <person name="Fowler G."/>
            <person name="Nazareth L."/>
            <person name="Reid J."/>
            <person name="Worley K."/>
            <person name="Petrosino J."/>
            <person name="Highlander S."/>
            <person name="Gibbs R."/>
        </authorList>
    </citation>
    <scope>NUCLEOTIDE SEQUENCE [LARGE SCALE GENOMIC DNA]</scope>
    <source>
        <strain evidence="8 9">9715</strain>
    </source>
</reference>
<name>G4CPK4_9NEIS</name>
<evidence type="ECO:0000256" key="4">
    <source>
        <dbReference type="ARBA" id="ARBA00022722"/>
    </source>
</evidence>
<organism evidence="8 9">
    <name type="scientific">Neisseria wadsworthii 9715</name>
    <dbReference type="NCBI Taxonomy" id="1030841"/>
    <lineage>
        <taxon>Bacteria</taxon>
        <taxon>Pseudomonadati</taxon>
        <taxon>Pseudomonadota</taxon>
        <taxon>Betaproteobacteria</taxon>
        <taxon>Neisseriales</taxon>
        <taxon>Neisseriaceae</taxon>
        <taxon>Neisseria</taxon>
    </lineage>
</organism>
<dbReference type="RefSeq" id="WP_009116156.1">
    <property type="nucleotide sequence ID" value="NZ_JH165159.1"/>
</dbReference>
<dbReference type="InterPro" id="IPR008766">
    <property type="entry name" value="Replication_gene_A-like"/>
</dbReference>
<evidence type="ECO:0000259" key="7">
    <source>
        <dbReference type="Pfam" id="PF05840"/>
    </source>
</evidence>
<protein>
    <recommendedName>
        <fullName evidence="7">Replication gene A protein-like domain-containing protein</fullName>
    </recommendedName>
</protein>
<dbReference type="GO" id="GO:0016787">
    <property type="term" value="F:hydrolase activity"/>
    <property type="evidence" value="ECO:0007669"/>
    <property type="project" value="UniProtKB-KW"/>
</dbReference>